<proteinExistence type="predicted"/>
<accession>A0A0F9KUT1</accession>
<sequence length="82" mass="9828">MDSIEDILNKDSLNEIIRELEEVTENWNKLDIVVVGWEDDDGHLVFRNFGDRRYLVSFLERIKYYYLKKIGEDEEGDVKDDN</sequence>
<gene>
    <name evidence="1" type="ORF">LCGC14_1282450</name>
</gene>
<name>A0A0F9KUT1_9ZZZZ</name>
<dbReference type="EMBL" id="LAZR01007310">
    <property type="protein sequence ID" value="KKM86089.1"/>
    <property type="molecule type" value="Genomic_DNA"/>
</dbReference>
<dbReference type="AlphaFoldDB" id="A0A0F9KUT1"/>
<protein>
    <submittedName>
        <fullName evidence="1">Uncharacterized protein</fullName>
    </submittedName>
</protein>
<organism evidence="1">
    <name type="scientific">marine sediment metagenome</name>
    <dbReference type="NCBI Taxonomy" id="412755"/>
    <lineage>
        <taxon>unclassified sequences</taxon>
        <taxon>metagenomes</taxon>
        <taxon>ecological metagenomes</taxon>
    </lineage>
</organism>
<reference evidence="1" key="1">
    <citation type="journal article" date="2015" name="Nature">
        <title>Complex archaea that bridge the gap between prokaryotes and eukaryotes.</title>
        <authorList>
            <person name="Spang A."/>
            <person name="Saw J.H."/>
            <person name="Jorgensen S.L."/>
            <person name="Zaremba-Niedzwiedzka K."/>
            <person name="Martijn J."/>
            <person name="Lind A.E."/>
            <person name="van Eijk R."/>
            <person name="Schleper C."/>
            <person name="Guy L."/>
            <person name="Ettema T.J."/>
        </authorList>
    </citation>
    <scope>NUCLEOTIDE SEQUENCE</scope>
</reference>
<evidence type="ECO:0000313" key="1">
    <source>
        <dbReference type="EMBL" id="KKM86089.1"/>
    </source>
</evidence>
<comment type="caution">
    <text evidence="1">The sequence shown here is derived from an EMBL/GenBank/DDBJ whole genome shotgun (WGS) entry which is preliminary data.</text>
</comment>